<gene>
    <name evidence="7" type="ORF">DME_LOCUS4730</name>
</gene>
<dbReference type="Pfam" id="PF02931">
    <property type="entry name" value="Neur_chan_LBD"/>
    <property type="match status" value="1"/>
</dbReference>
<comment type="similarity">
    <text evidence="5">Belongs to the ligand-gated ion channel (TC 1.A.9) family.</text>
</comment>
<evidence type="ECO:0000259" key="6">
    <source>
        <dbReference type="Pfam" id="PF02931"/>
    </source>
</evidence>
<dbReference type="InterPro" id="IPR018000">
    <property type="entry name" value="Neurotransmitter_ion_chnl_CS"/>
</dbReference>
<dbReference type="Gene3D" id="2.70.170.10">
    <property type="entry name" value="Neurotransmitter-gated ion-channel ligand-binding domain"/>
    <property type="match status" value="1"/>
</dbReference>
<evidence type="ECO:0000256" key="4">
    <source>
        <dbReference type="ARBA" id="ARBA00023136"/>
    </source>
</evidence>
<evidence type="ECO:0000313" key="10">
    <source>
        <dbReference type="WBParaSite" id="DME_0000037001-mRNA-1"/>
    </source>
</evidence>
<dbReference type="FunFam" id="2.70.170.10:FF:000028">
    <property type="entry name" value="AcetylCholine Receptor"/>
    <property type="match status" value="1"/>
</dbReference>
<comment type="subcellular location">
    <subcellularLocation>
        <location evidence="1">Membrane</location>
        <topology evidence="1">Multi-pass membrane protein</topology>
    </subcellularLocation>
</comment>
<keyword evidence="4 5" id="KW-0472">Membrane</keyword>
<dbReference type="STRING" id="318479.A0A158Q2L3"/>
<dbReference type="GO" id="GO:0005230">
    <property type="term" value="F:extracellular ligand-gated monoatomic ion channel activity"/>
    <property type="evidence" value="ECO:0007669"/>
    <property type="project" value="InterPro"/>
</dbReference>
<feature type="domain" description="Neurotransmitter-gated ion-channel ligand-binding" evidence="6">
    <location>
        <begin position="35"/>
        <end position="191"/>
    </location>
</feature>
<evidence type="ECO:0000256" key="3">
    <source>
        <dbReference type="ARBA" id="ARBA00022989"/>
    </source>
</evidence>
<name>A0A158Q2L3_DRAME</name>
<dbReference type="PROSITE" id="PS00236">
    <property type="entry name" value="NEUROTR_ION_CHANNEL"/>
    <property type="match status" value="1"/>
</dbReference>
<feature type="transmembrane region" description="Helical" evidence="5">
    <location>
        <begin position="467"/>
        <end position="488"/>
    </location>
</feature>
<dbReference type="InterPro" id="IPR006202">
    <property type="entry name" value="Neur_chan_lig-bd"/>
</dbReference>
<feature type="transmembrane region" description="Helical" evidence="5">
    <location>
        <begin position="12"/>
        <end position="30"/>
    </location>
</feature>
<feature type="transmembrane region" description="Helical" evidence="5">
    <location>
        <begin position="296"/>
        <end position="315"/>
    </location>
</feature>
<dbReference type="InterPro" id="IPR006201">
    <property type="entry name" value="Neur_channel"/>
</dbReference>
<sequence>MHNWRYVQREIFISKYYILVLLIMSAYTWISEYNKHLEETLLKSYNRKHRPVKKESTTVQIQIYLLIGHIEKVDEREQTMLLHGLLWATWTDEYLQWDPSKYNNTKRIAIESWKIWQPALALYNSARGNSWYLHMEGLPASVGNDGKVWASGSFSFHVTCLFDFTDYPYDEQECPIVIADWIYDLSKVNLSDAFGNTPWNKPAVKLNYDPLNNSSPKKHVAGWEVKDTWRRQCYWGPSGCKDEIPEGQPEWFWSLIEFGIRIKRQVPYFGTTIILPSLVTSALTLSIFWIDTFSLAIPMSVLNIVLQALFGWDLIKGLPPGNGRVPKIVSFYGFNLSLTAITFILHVMILYLENILPKNIELPFKITNITESLRQIRTFNIKGLSFDPQTLFSGDFDESILNHSSEVSEEHENGGNAMALQQESASNVVREADKTLSSNPPLNEEINIETNSSESVEFNHVAQQLYIFRRLMFFIYLIMYVITLPICLL</sequence>
<dbReference type="AlphaFoldDB" id="A0A158Q2L3"/>
<dbReference type="PRINTS" id="PR00252">
    <property type="entry name" value="NRIONCHANNEL"/>
</dbReference>
<accession>A0A158Q2L3</accession>
<keyword evidence="2 5" id="KW-0812">Transmembrane</keyword>
<keyword evidence="5" id="KW-0406">Ion transport</keyword>
<evidence type="ECO:0000313" key="7">
    <source>
        <dbReference type="EMBL" id="VDN54757.1"/>
    </source>
</evidence>
<reference evidence="10" key="1">
    <citation type="submission" date="2016-04" db="UniProtKB">
        <authorList>
            <consortium name="WormBaseParasite"/>
        </authorList>
    </citation>
    <scope>IDENTIFICATION</scope>
</reference>
<evidence type="ECO:0000313" key="9">
    <source>
        <dbReference type="Proteomes" id="UP000274756"/>
    </source>
</evidence>
<dbReference type="InterPro" id="IPR036719">
    <property type="entry name" value="Neuro-gated_channel_TM_sf"/>
</dbReference>
<keyword evidence="5" id="KW-0407">Ion channel</keyword>
<keyword evidence="5" id="KW-0813">Transport</keyword>
<dbReference type="OrthoDB" id="5975154at2759"/>
<dbReference type="WBParaSite" id="DME_0000037001-mRNA-1">
    <property type="protein sequence ID" value="DME_0000037001-mRNA-1"/>
    <property type="gene ID" value="DME_0000037001"/>
</dbReference>
<dbReference type="PANTHER" id="PTHR18945">
    <property type="entry name" value="NEUROTRANSMITTER GATED ION CHANNEL"/>
    <property type="match status" value="1"/>
</dbReference>
<dbReference type="SUPFAM" id="SSF90112">
    <property type="entry name" value="Neurotransmitter-gated ion-channel transmembrane pore"/>
    <property type="match status" value="1"/>
</dbReference>
<dbReference type="GO" id="GO:0016020">
    <property type="term" value="C:membrane"/>
    <property type="evidence" value="ECO:0007669"/>
    <property type="project" value="UniProtKB-SubCell"/>
</dbReference>
<dbReference type="Proteomes" id="UP000038040">
    <property type="component" value="Unplaced"/>
</dbReference>
<dbReference type="Gene3D" id="1.20.58.390">
    <property type="entry name" value="Neurotransmitter-gated ion-channel transmembrane domain"/>
    <property type="match status" value="1"/>
</dbReference>
<feature type="transmembrane region" description="Helical" evidence="5">
    <location>
        <begin position="268"/>
        <end position="290"/>
    </location>
</feature>
<keyword evidence="3 5" id="KW-1133">Transmembrane helix</keyword>
<dbReference type="InterPro" id="IPR036734">
    <property type="entry name" value="Neur_chan_lig-bd_sf"/>
</dbReference>
<dbReference type="CDD" id="cd18989">
    <property type="entry name" value="LGIC_ECD_cation"/>
    <property type="match status" value="1"/>
</dbReference>
<keyword evidence="9" id="KW-1185">Reference proteome</keyword>
<evidence type="ECO:0000256" key="1">
    <source>
        <dbReference type="ARBA" id="ARBA00004141"/>
    </source>
</evidence>
<evidence type="ECO:0000313" key="8">
    <source>
        <dbReference type="Proteomes" id="UP000038040"/>
    </source>
</evidence>
<feature type="transmembrane region" description="Helical" evidence="5">
    <location>
        <begin position="327"/>
        <end position="352"/>
    </location>
</feature>
<dbReference type="InterPro" id="IPR038050">
    <property type="entry name" value="Neuro_actylchol_rec"/>
</dbReference>
<dbReference type="EMBL" id="UYYG01001150">
    <property type="protein sequence ID" value="VDN54757.1"/>
    <property type="molecule type" value="Genomic_DNA"/>
</dbReference>
<organism evidence="8 10">
    <name type="scientific">Dracunculus medinensis</name>
    <name type="common">Guinea worm</name>
    <dbReference type="NCBI Taxonomy" id="318479"/>
    <lineage>
        <taxon>Eukaryota</taxon>
        <taxon>Metazoa</taxon>
        <taxon>Ecdysozoa</taxon>
        <taxon>Nematoda</taxon>
        <taxon>Chromadorea</taxon>
        <taxon>Rhabditida</taxon>
        <taxon>Spirurina</taxon>
        <taxon>Dracunculoidea</taxon>
        <taxon>Dracunculidae</taxon>
        <taxon>Dracunculus</taxon>
    </lineage>
</organism>
<reference evidence="7 9" key="2">
    <citation type="submission" date="2018-11" db="EMBL/GenBank/DDBJ databases">
        <authorList>
            <consortium name="Pathogen Informatics"/>
        </authorList>
    </citation>
    <scope>NUCLEOTIDE SEQUENCE [LARGE SCALE GENOMIC DNA]</scope>
</reference>
<dbReference type="Proteomes" id="UP000274756">
    <property type="component" value="Unassembled WGS sequence"/>
</dbReference>
<proteinExistence type="inferred from homology"/>
<protein>
    <submittedName>
        <fullName evidence="10">Neur_chan_LBD domain-containing protein</fullName>
    </submittedName>
</protein>
<evidence type="ECO:0000256" key="2">
    <source>
        <dbReference type="ARBA" id="ARBA00022692"/>
    </source>
</evidence>
<dbReference type="GO" id="GO:0004888">
    <property type="term" value="F:transmembrane signaling receptor activity"/>
    <property type="evidence" value="ECO:0007669"/>
    <property type="project" value="InterPro"/>
</dbReference>
<dbReference type="SUPFAM" id="SSF63712">
    <property type="entry name" value="Nicotinic receptor ligand binding domain-like"/>
    <property type="match status" value="1"/>
</dbReference>
<evidence type="ECO:0000256" key="5">
    <source>
        <dbReference type="RuleBase" id="RU000687"/>
    </source>
</evidence>